<dbReference type="SUPFAM" id="SSF48452">
    <property type="entry name" value="TPR-like"/>
    <property type="match status" value="1"/>
</dbReference>
<dbReference type="EMBL" id="KI964555">
    <property type="protein sequence ID" value="EUC37047.1"/>
    <property type="molecule type" value="Genomic_DNA"/>
</dbReference>
<dbReference type="InterPro" id="IPR027417">
    <property type="entry name" value="P-loop_NTPase"/>
</dbReference>
<proteinExistence type="predicted"/>
<dbReference type="STRING" id="930089.W6YBY0"/>
<dbReference type="InterPro" id="IPR002182">
    <property type="entry name" value="NB-ARC"/>
</dbReference>
<dbReference type="Pfam" id="PF13424">
    <property type="entry name" value="TPR_12"/>
    <property type="match status" value="1"/>
</dbReference>
<dbReference type="InterPro" id="IPR011990">
    <property type="entry name" value="TPR-like_helical_dom_sf"/>
</dbReference>
<accession>W6YBY0</accession>
<keyword evidence="4" id="KW-1185">Reference proteome</keyword>
<dbReference type="OrthoDB" id="1577640at2759"/>
<dbReference type="Pfam" id="PF00931">
    <property type="entry name" value="NB-ARC"/>
    <property type="match status" value="1"/>
</dbReference>
<dbReference type="AlphaFoldDB" id="W6YBY0"/>
<dbReference type="PANTHER" id="PTHR46082">
    <property type="entry name" value="ATP/GTP-BINDING PROTEIN-RELATED"/>
    <property type="match status" value="1"/>
</dbReference>
<dbReference type="InterPro" id="IPR035994">
    <property type="entry name" value="Nucleoside_phosphorylase_sf"/>
</dbReference>
<dbReference type="HOGENOM" id="CLU_000288_125_3_1"/>
<evidence type="ECO:0000259" key="2">
    <source>
        <dbReference type="Pfam" id="PF00931"/>
    </source>
</evidence>
<dbReference type="Proteomes" id="UP000053841">
    <property type="component" value="Unassembled WGS sequence"/>
</dbReference>
<feature type="domain" description="NB-ARC" evidence="2">
    <location>
        <begin position="315"/>
        <end position="488"/>
    </location>
</feature>
<dbReference type="SUPFAM" id="SSF52540">
    <property type="entry name" value="P-loop containing nucleoside triphosphate hydrolases"/>
    <property type="match status" value="1"/>
</dbReference>
<evidence type="ECO:0000313" key="4">
    <source>
        <dbReference type="Proteomes" id="UP000053841"/>
    </source>
</evidence>
<organism evidence="3 4">
    <name type="scientific">Cochliobolus carbonum (strain 26-R-13)</name>
    <name type="common">Maize leaf spot fungus</name>
    <name type="synonym">Bipolaris zeicola</name>
    <dbReference type="NCBI Taxonomy" id="930089"/>
    <lineage>
        <taxon>Eukaryota</taxon>
        <taxon>Fungi</taxon>
        <taxon>Dikarya</taxon>
        <taxon>Ascomycota</taxon>
        <taxon>Pezizomycotina</taxon>
        <taxon>Dothideomycetes</taxon>
        <taxon>Pleosporomycetidae</taxon>
        <taxon>Pleosporales</taxon>
        <taxon>Pleosporineae</taxon>
        <taxon>Pleosporaceae</taxon>
        <taxon>Bipolaris</taxon>
    </lineage>
</organism>
<dbReference type="Gene3D" id="3.40.50.1580">
    <property type="entry name" value="Nucleoside phosphorylase domain"/>
    <property type="match status" value="1"/>
</dbReference>
<dbReference type="RefSeq" id="XP_007708655.1">
    <property type="nucleotide sequence ID" value="XM_007710465.1"/>
</dbReference>
<dbReference type="GO" id="GO:0003824">
    <property type="term" value="F:catalytic activity"/>
    <property type="evidence" value="ECO:0007669"/>
    <property type="project" value="InterPro"/>
</dbReference>
<dbReference type="GeneID" id="19147573"/>
<dbReference type="GO" id="GO:0043531">
    <property type="term" value="F:ADP binding"/>
    <property type="evidence" value="ECO:0007669"/>
    <property type="project" value="InterPro"/>
</dbReference>
<reference evidence="3 4" key="1">
    <citation type="journal article" date="2013" name="PLoS Genet.">
        <title>Comparative genome structure, secondary metabolite, and effector coding capacity across Cochliobolus pathogens.</title>
        <authorList>
            <person name="Condon B.J."/>
            <person name="Leng Y."/>
            <person name="Wu D."/>
            <person name="Bushley K.E."/>
            <person name="Ohm R.A."/>
            <person name="Otillar R."/>
            <person name="Martin J."/>
            <person name="Schackwitz W."/>
            <person name="Grimwood J."/>
            <person name="MohdZainudin N."/>
            <person name="Xue C."/>
            <person name="Wang R."/>
            <person name="Manning V.A."/>
            <person name="Dhillon B."/>
            <person name="Tu Z.J."/>
            <person name="Steffenson B.J."/>
            <person name="Salamov A."/>
            <person name="Sun H."/>
            <person name="Lowry S."/>
            <person name="LaButti K."/>
            <person name="Han J."/>
            <person name="Copeland A."/>
            <person name="Lindquist E."/>
            <person name="Barry K."/>
            <person name="Schmutz J."/>
            <person name="Baker S.E."/>
            <person name="Ciuffetti L.M."/>
            <person name="Grigoriev I.V."/>
            <person name="Zhong S."/>
            <person name="Turgeon B.G."/>
        </authorList>
    </citation>
    <scope>NUCLEOTIDE SEQUENCE [LARGE SCALE GENOMIC DNA]</scope>
    <source>
        <strain evidence="3 4">26-R-13</strain>
    </source>
</reference>
<dbReference type="KEGG" id="bze:COCCADRAFT_33693"/>
<evidence type="ECO:0000313" key="3">
    <source>
        <dbReference type="EMBL" id="EUC37047.1"/>
    </source>
</evidence>
<dbReference type="Gene3D" id="3.40.50.300">
    <property type="entry name" value="P-loop containing nucleotide triphosphate hydrolases"/>
    <property type="match status" value="1"/>
</dbReference>
<gene>
    <name evidence="3" type="ORF">COCCADRAFT_33693</name>
</gene>
<dbReference type="SUPFAM" id="SSF53167">
    <property type="entry name" value="Purine and uridine phosphorylases"/>
    <property type="match status" value="1"/>
</dbReference>
<evidence type="ECO:0000256" key="1">
    <source>
        <dbReference type="SAM" id="MobiDB-lite"/>
    </source>
</evidence>
<name>W6YBY0_COCC2</name>
<dbReference type="GO" id="GO:0009116">
    <property type="term" value="P:nucleoside metabolic process"/>
    <property type="evidence" value="ECO:0007669"/>
    <property type="project" value="InterPro"/>
</dbReference>
<dbReference type="eggNOG" id="KOG1840">
    <property type="taxonomic scope" value="Eukaryota"/>
</dbReference>
<dbReference type="InterPro" id="IPR053137">
    <property type="entry name" value="NLR-like"/>
</dbReference>
<protein>
    <recommendedName>
        <fullName evidence="2">NB-ARC domain-containing protein</fullName>
    </recommendedName>
</protein>
<sequence length="867" mass="97177">MARQLRPEDYTVGWVCALPVEMVAAQEMLDEEHAGLEHNLLSDNDKNLYTLGSVGGHNVAIVCLPAGRIGNNSAAVAATRMQATFKNIQFGLMVGIGGGVPSSEADVRLGDVVVSQPHGNLAGVVQYDMGKTKPGGFERTGSMDAPLEVLLAAVARVKANDLRGRSKLSEHISKLESMTKLRRSNAGIDVLFEATYDHVAGPTCDSAAERDRVSVRLGKVLCFEMEAAGLLNSFRCLVIRGICDYADSHKNKLWQPYAAGTAAAYAKEVLLAVPPAELSKLNMVEKVVRETSGNVPKPNYHIPFLINRRFVGRKTELHLLQKRLMMDQDCQELSIMGLGGTGKTQLALQFAYSVRDQWPDYSIFWVPVLSMETFEQACVSIVKNLGIPQVADDKEDIKERVKQWLSSSRAGRWLMVVDNADDPSTLFETAESQGIVDYLPKSENGIILYTTRTMEVAISLTQYDVLELEAMDRQDAIEFFSSSIIRKELLCDHTARDELLEELTRLPLAIAQAAAYLNMNRMTIKKYLGLLHNTEKDLIGLLSRDFRDNTRYKGSVNAVATTWVVSFSQLRERDTFAAGLLEFISFIEWKAVPRSLRPKKDSEEEMERAIGTLCGYSFLVRRNSNSQGTQEESEEHTETKEEEWYDIHRLVHLATRTWVKKNGDANKVVEGAIRHVAHVFPEGKYQNRALLNGRQHGNIEDLSELFLRMGVCLRIDGRYREALAWLEKSCQQRVHLSEDDPDRLYSQYNLAHALAQLYLLDGQEQRAVPLLEHIVSVDDKTLEPEHPHRMTSQHMLAVAYYKLGQVHRAVALLESVVAVEAHKLRDDHPSRQNSVKWLNFMLAELDANKDETSNPSGEGDHGDNSSE</sequence>
<dbReference type="PANTHER" id="PTHR46082:SF11">
    <property type="entry name" value="AAA+ ATPASE DOMAIN-CONTAINING PROTEIN-RELATED"/>
    <property type="match status" value="1"/>
</dbReference>
<dbReference type="Gene3D" id="1.25.40.10">
    <property type="entry name" value="Tetratricopeptide repeat domain"/>
    <property type="match status" value="1"/>
</dbReference>
<feature type="region of interest" description="Disordered" evidence="1">
    <location>
        <begin position="848"/>
        <end position="867"/>
    </location>
</feature>